<keyword evidence="5" id="KW-1185">Reference proteome</keyword>
<dbReference type="GO" id="GO:1990002">
    <property type="term" value="F:methylglyoxal reductase (NADPH) (acetol producing) activity"/>
    <property type="evidence" value="ECO:0007669"/>
    <property type="project" value="TreeGrafter"/>
</dbReference>
<dbReference type="PROSITE" id="PS00060">
    <property type="entry name" value="ADH_IRON_2"/>
    <property type="match status" value="1"/>
</dbReference>
<dbReference type="InterPro" id="IPR044731">
    <property type="entry name" value="BDH-like"/>
</dbReference>
<sequence length="387" mass="42794">MKNFNYSIPTKVFFGKDQINVLAREIKNYGSKVLLVYGGGSIKKSGLHDKITGILKANNISFWELAGVEPNPRVTSVRKGAQLCRDNKIDLILAVGGGSSIDCAKVIAAAYYYEGDAWDIVLDPSKIKKVLPLATILTLAATGSEMNAGAVITNFETKEKLGTGHEDMAPKFSILDPTYTFTLPVKQTAAGTADITSHIFEVYFSSTKEAFLQNRMAEGMLKTCIKYGPIALKDPENYEARANLMWTSSLAINGLISYGKETEWSVHAMEHELSAYYDITHGVGLAILTPHWMKYILNDSTLDKFVEYGVNVWDIDKNGDKYAIANAAIEKTREYYNSLGIPSSLKEVGINEEKLEEMAKQSIRRGKLGNFRVLEAEDVLSIFRAAL</sequence>
<dbReference type="GO" id="GO:1990362">
    <property type="term" value="F:butanol dehydrogenase (NAD+) activity"/>
    <property type="evidence" value="ECO:0007669"/>
    <property type="project" value="InterPro"/>
</dbReference>
<evidence type="ECO:0000313" key="5">
    <source>
        <dbReference type="Proteomes" id="UP000287872"/>
    </source>
</evidence>
<dbReference type="RefSeq" id="WP_125003393.1">
    <property type="nucleotide sequence ID" value="NZ_BHYK01000019.1"/>
</dbReference>
<dbReference type="SUPFAM" id="SSF56796">
    <property type="entry name" value="Dehydroquinate synthase-like"/>
    <property type="match status" value="1"/>
</dbReference>
<accession>A0A401UPP5</accession>
<dbReference type="GO" id="GO:0046872">
    <property type="term" value="F:metal ion binding"/>
    <property type="evidence" value="ECO:0007669"/>
    <property type="project" value="InterPro"/>
</dbReference>
<dbReference type="OrthoDB" id="9801156at2"/>
<evidence type="ECO:0000313" key="4">
    <source>
        <dbReference type="EMBL" id="GCD11509.1"/>
    </source>
</evidence>
<gene>
    <name evidence="4" type="primary">bdh</name>
    <name evidence="4" type="ORF">Ctaglu_31320</name>
</gene>
<dbReference type="Pfam" id="PF25137">
    <property type="entry name" value="ADH_Fe_C"/>
    <property type="match status" value="1"/>
</dbReference>
<reference evidence="4 5" key="1">
    <citation type="submission" date="2018-11" db="EMBL/GenBank/DDBJ databases">
        <title>Genome sequencing and assembly of Clostridium tagluense strain A121.</title>
        <authorList>
            <person name="Murakami T."/>
            <person name="Segawa T."/>
            <person name="Shcherbakova V.A."/>
            <person name="Mori H."/>
            <person name="Yoshimura Y."/>
        </authorList>
    </citation>
    <scope>NUCLEOTIDE SEQUENCE [LARGE SCALE GENOMIC DNA]</scope>
    <source>
        <strain evidence="4 5">A121</strain>
    </source>
</reference>
<dbReference type="InterPro" id="IPR001670">
    <property type="entry name" value="ADH_Fe/GldA"/>
</dbReference>
<dbReference type="Gene3D" id="1.20.1090.10">
    <property type="entry name" value="Dehydroquinate synthase-like - alpha domain"/>
    <property type="match status" value="1"/>
</dbReference>
<protein>
    <submittedName>
        <fullName evidence="4">NADH-dependent alcohol dehydrogenase</fullName>
    </submittedName>
</protein>
<dbReference type="AlphaFoldDB" id="A0A401UPP5"/>
<evidence type="ECO:0000259" key="2">
    <source>
        <dbReference type="Pfam" id="PF00465"/>
    </source>
</evidence>
<dbReference type="GO" id="GO:0005829">
    <property type="term" value="C:cytosol"/>
    <property type="evidence" value="ECO:0007669"/>
    <property type="project" value="TreeGrafter"/>
</dbReference>
<dbReference type="GO" id="GO:0008106">
    <property type="term" value="F:alcohol dehydrogenase (NADP+) activity"/>
    <property type="evidence" value="ECO:0007669"/>
    <property type="project" value="TreeGrafter"/>
</dbReference>
<dbReference type="PANTHER" id="PTHR43633">
    <property type="entry name" value="ALCOHOL DEHYDROGENASE YQHD"/>
    <property type="match status" value="1"/>
</dbReference>
<dbReference type="CDD" id="cd08187">
    <property type="entry name" value="BDH"/>
    <property type="match status" value="1"/>
</dbReference>
<dbReference type="EMBL" id="BHYK01000019">
    <property type="protein sequence ID" value="GCD11509.1"/>
    <property type="molecule type" value="Genomic_DNA"/>
</dbReference>
<dbReference type="Proteomes" id="UP000287872">
    <property type="component" value="Unassembled WGS sequence"/>
</dbReference>
<keyword evidence="1" id="KW-0560">Oxidoreductase</keyword>
<dbReference type="FunFam" id="3.40.50.1970:FF:000003">
    <property type="entry name" value="Alcohol dehydrogenase, iron-containing"/>
    <property type="match status" value="1"/>
</dbReference>
<dbReference type="Pfam" id="PF00465">
    <property type="entry name" value="Fe-ADH"/>
    <property type="match status" value="1"/>
</dbReference>
<comment type="caution">
    <text evidence="4">The sequence shown here is derived from an EMBL/GenBank/DDBJ whole genome shotgun (WGS) entry which is preliminary data.</text>
</comment>
<dbReference type="PANTHER" id="PTHR43633:SF1">
    <property type="entry name" value="ALCOHOL DEHYDROGENASE YQHD"/>
    <property type="match status" value="1"/>
</dbReference>
<name>A0A401UPP5_9CLOT</name>
<dbReference type="InterPro" id="IPR018211">
    <property type="entry name" value="ADH_Fe_CS"/>
</dbReference>
<dbReference type="InterPro" id="IPR056798">
    <property type="entry name" value="ADH_Fe_C"/>
</dbReference>
<feature type="domain" description="Alcohol dehydrogenase iron-type/glycerol dehydrogenase GldA" evidence="2">
    <location>
        <begin position="9"/>
        <end position="177"/>
    </location>
</feature>
<proteinExistence type="predicted"/>
<organism evidence="4 5">
    <name type="scientific">Clostridium tagluense</name>
    <dbReference type="NCBI Taxonomy" id="360422"/>
    <lineage>
        <taxon>Bacteria</taxon>
        <taxon>Bacillati</taxon>
        <taxon>Bacillota</taxon>
        <taxon>Clostridia</taxon>
        <taxon>Eubacteriales</taxon>
        <taxon>Clostridiaceae</taxon>
        <taxon>Clostridium</taxon>
    </lineage>
</organism>
<evidence type="ECO:0000256" key="1">
    <source>
        <dbReference type="ARBA" id="ARBA00023002"/>
    </source>
</evidence>
<evidence type="ECO:0000259" key="3">
    <source>
        <dbReference type="Pfam" id="PF25137"/>
    </source>
</evidence>
<feature type="domain" description="Fe-containing alcohol dehydrogenase-like C-terminal" evidence="3">
    <location>
        <begin position="188"/>
        <end position="387"/>
    </location>
</feature>
<dbReference type="Gene3D" id="3.40.50.1970">
    <property type="match status" value="1"/>
</dbReference>